<feature type="non-terminal residue" evidence="5">
    <location>
        <position position="1"/>
    </location>
</feature>
<protein>
    <recommendedName>
        <fullName evidence="4">D-isomer specific 2-hydroxyacid dehydrogenase NAD-binding domain-containing protein</fullName>
    </recommendedName>
</protein>
<dbReference type="GO" id="GO:0051287">
    <property type="term" value="F:NAD binding"/>
    <property type="evidence" value="ECO:0007669"/>
    <property type="project" value="InterPro"/>
</dbReference>
<name>A0A382CNY4_9ZZZZ</name>
<dbReference type="SUPFAM" id="SSF51735">
    <property type="entry name" value="NAD(P)-binding Rossmann-fold domains"/>
    <property type="match status" value="1"/>
</dbReference>
<evidence type="ECO:0000256" key="1">
    <source>
        <dbReference type="ARBA" id="ARBA00005854"/>
    </source>
</evidence>
<reference evidence="5" key="1">
    <citation type="submission" date="2018-05" db="EMBL/GenBank/DDBJ databases">
        <authorList>
            <person name="Lanie J.A."/>
            <person name="Ng W.-L."/>
            <person name="Kazmierczak K.M."/>
            <person name="Andrzejewski T.M."/>
            <person name="Davidsen T.M."/>
            <person name="Wayne K.J."/>
            <person name="Tettelin H."/>
            <person name="Glass J.I."/>
            <person name="Rusch D."/>
            <person name="Podicherti R."/>
            <person name="Tsui H.-C.T."/>
            <person name="Winkler M.E."/>
        </authorList>
    </citation>
    <scope>NUCLEOTIDE SEQUENCE</scope>
</reference>
<dbReference type="InterPro" id="IPR050857">
    <property type="entry name" value="D-2-hydroxyacid_DH"/>
</dbReference>
<sequence length="209" mass="22558">KDVFAVRDRHRDARGRTAVVDQARMGSRGRRIGLVGASTIGRLVIERLRSLDVEVVVADPYLTDREALELGVELVDMDELLATSDLVSLHAPLLASTRHMVGADQLAAMRDGAWLLNTARGGLVDTDALTAELVSGRLNAFVDTPDPEPVPSESPLYDLPNVVLTPHIAGSMGSEVARMGDLAVTEVERFVAGRPPLYPVTRDAMDRIA</sequence>
<dbReference type="AlphaFoldDB" id="A0A382CNY4"/>
<dbReference type="Gene3D" id="3.40.50.720">
    <property type="entry name" value="NAD(P)-binding Rossmann-like Domain"/>
    <property type="match status" value="2"/>
</dbReference>
<organism evidence="5">
    <name type="scientific">marine metagenome</name>
    <dbReference type="NCBI Taxonomy" id="408172"/>
    <lineage>
        <taxon>unclassified sequences</taxon>
        <taxon>metagenomes</taxon>
        <taxon>ecological metagenomes</taxon>
    </lineage>
</organism>
<keyword evidence="2" id="KW-0560">Oxidoreductase</keyword>
<dbReference type="PROSITE" id="PS00671">
    <property type="entry name" value="D_2_HYDROXYACID_DH_3"/>
    <property type="match status" value="1"/>
</dbReference>
<evidence type="ECO:0000313" key="5">
    <source>
        <dbReference type="EMBL" id="SVB27785.1"/>
    </source>
</evidence>
<keyword evidence="3" id="KW-0520">NAD</keyword>
<dbReference type="InterPro" id="IPR006140">
    <property type="entry name" value="D-isomer_DH_NAD-bd"/>
</dbReference>
<evidence type="ECO:0000256" key="3">
    <source>
        <dbReference type="ARBA" id="ARBA00023027"/>
    </source>
</evidence>
<comment type="similarity">
    <text evidence="1">Belongs to the D-isomer specific 2-hydroxyacid dehydrogenase family.</text>
</comment>
<dbReference type="InterPro" id="IPR029753">
    <property type="entry name" value="D-isomer_DH_CS"/>
</dbReference>
<accession>A0A382CNY4</accession>
<evidence type="ECO:0000259" key="4">
    <source>
        <dbReference type="Pfam" id="PF02826"/>
    </source>
</evidence>
<dbReference type="GO" id="GO:0016491">
    <property type="term" value="F:oxidoreductase activity"/>
    <property type="evidence" value="ECO:0007669"/>
    <property type="project" value="UniProtKB-KW"/>
</dbReference>
<dbReference type="EMBL" id="UINC01035417">
    <property type="protein sequence ID" value="SVB27785.1"/>
    <property type="molecule type" value="Genomic_DNA"/>
</dbReference>
<dbReference type="Pfam" id="PF02826">
    <property type="entry name" value="2-Hacid_dh_C"/>
    <property type="match status" value="1"/>
</dbReference>
<feature type="domain" description="D-isomer specific 2-hydroxyacid dehydrogenase NAD-binding" evidence="4">
    <location>
        <begin position="25"/>
        <end position="169"/>
    </location>
</feature>
<dbReference type="PANTHER" id="PTHR42789">
    <property type="entry name" value="D-ISOMER SPECIFIC 2-HYDROXYACID DEHYDROGENASE FAMILY PROTEIN (AFU_ORTHOLOGUE AFUA_6G10090)"/>
    <property type="match status" value="1"/>
</dbReference>
<proteinExistence type="inferred from homology"/>
<dbReference type="InterPro" id="IPR036291">
    <property type="entry name" value="NAD(P)-bd_dom_sf"/>
</dbReference>
<dbReference type="PANTHER" id="PTHR42789:SF1">
    <property type="entry name" value="D-ISOMER SPECIFIC 2-HYDROXYACID DEHYDROGENASE FAMILY PROTEIN (AFU_ORTHOLOGUE AFUA_6G10090)"/>
    <property type="match status" value="1"/>
</dbReference>
<gene>
    <name evidence="5" type="ORF">METZ01_LOCUS180639</name>
</gene>
<evidence type="ECO:0000256" key="2">
    <source>
        <dbReference type="ARBA" id="ARBA00023002"/>
    </source>
</evidence>